<dbReference type="GO" id="GO:0005509">
    <property type="term" value="F:calcium ion binding"/>
    <property type="evidence" value="ECO:0007669"/>
    <property type="project" value="InterPro"/>
</dbReference>
<dbReference type="EMBL" id="CAJVPV010010596">
    <property type="protein sequence ID" value="CAG8652918.1"/>
    <property type="molecule type" value="Genomic_DNA"/>
</dbReference>
<reference evidence="2" key="1">
    <citation type="submission" date="2021-06" db="EMBL/GenBank/DDBJ databases">
        <authorList>
            <person name="Kallberg Y."/>
            <person name="Tangrot J."/>
            <person name="Rosling A."/>
        </authorList>
    </citation>
    <scope>NUCLEOTIDE SEQUENCE</scope>
    <source>
        <strain evidence="2">CL551</strain>
    </source>
</reference>
<keyword evidence="3" id="KW-1185">Reference proteome</keyword>
<organism evidence="2 3">
    <name type="scientific">Acaulospora morrowiae</name>
    <dbReference type="NCBI Taxonomy" id="94023"/>
    <lineage>
        <taxon>Eukaryota</taxon>
        <taxon>Fungi</taxon>
        <taxon>Fungi incertae sedis</taxon>
        <taxon>Mucoromycota</taxon>
        <taxon>Glomeromycotina</taxon>
        <taxon>Glomeromycetes</taxon>
        <taxon>Diversisporales</taxon>
        <taxon>Acaulosporaceae</taxon>
        <taxon>Acaulospora</taxon>
    </lineage>
</organism>
<dbReference type="OrthoDB" id="26525at2759"/>
<dbReference type="InterPro" id="IPR011992">
    <property type="entry name" value="EF-hand-dom_pair"/>
</dbReference>
<accession>A0A9N9DZH3</accession>
<feature type="domain" description="EF-hand" evidence="1">
    <location>
        <begin position="6"/>
        <end position="41"/>
    </location>
</feature>
<dbReference type="SUPFAM" id="SSF47473">
    <property type="entry name" value="EF-hand"/>
    <property type="match status" value="1"/>
</dbReference>
<name>A0A9N9DZH3_9GLOM</name>
<evidence type="ECO:0000259" key="1">
    <source>
        <dbReference type="PROSITE" id="PS50222"/>
    </source>
</evidence>
<dbReference type="AlphaFoldDB" id="A0A9N9DZH3"/>
<evidence type="ECO:0000313" key="2">
    <source>
        <dbReference type="EMBL" id="CAG8652918.1"/>
    </source>
</evidence>
<evidence type="ECO:0000313" key="3">
    <source>
        <dbReference type="Proteomes" id="UP000789342"/>
    </source>
</evidence>
<comment type="caution">
    <text evidence="2">The sequence shown here is derived from an EMBL/GenBank/DDBJ whole genome shotgun (WGS) entry which is preliminary data.</text>
</comment>
<dbReference type="PROSITE" id="PS50222">
    <property type="entry name" value="EF_HAND_2"/>
    <property type="match status" value="1"/>
</dbReference>
<dbReference type="Gene3D" id="1.10.238.10">
    <property type="entry name" value="EF-hand"/>
    <property type="match status" value="1"/>
</dbReference>
<feature type="non-terminal residue" evidence="2">
    <location>
        <position position="1"/>
    </location>
</feature>
<protein>
    <submittedName>
        <fullName evidence="2">477_t:CDS:1</fullName>
    </submittedName>
</protein>
<gene>
    <name evidence="2" type="ORF">AMORRO_LOCUS10050</name>
</gene>
<dbReference type="InterPro" id="IPR002048">
    <property type="entry name" value="EF_hand_dom"/>
</dbReference>
<dbReference type="Proteomes" id="UP000789342">
    <property type="component" value="Unassembled WGS sequence"/>
</dbReference>
<proteinExistence type="predicted"/>
<sequence>ELDVEISDDRLREMIEEADLNDDKGVDEEEFINLLKKINLYN</sequence>